<keyword evidence="2" id="KW-0521">NADP</keyword>
<protein>
    <recommendedName>
        <fullName evidence="3">NmrA-like domain-containing protein</fullName>
    </recommendedName>
</protein>
<dbReference type="PANTHER" id="PTHR42748">
    <property type="entry name" value="NITROGEN METABOLITE REPRESSION PROTEIN NMRA FAMILY MEMBER"/>
    <property type="match status" value="1"/>
</dbReference>
<organism evidence="4 5">
    <name type="scientific">Colletotrichum plurivorum</name>
    <dbReference type="NCBI Taxonomy" id="2175906"/>
    <lineage>
        <taxon>Eukaryota</taxon>
        <taxon>Fungi</taxon>
        <taxon>Dikarya</taxon>
        <taxon>Ascomycota</taxon>
        <taxon>Pezizomycotina</taxon>
        <taxon>Sordariomycetes</taxon>
        <taxon>Hypocreomycetidae</taxon>
        <taxon>Glomerellales</taxon>
        <taxon>Glomerellaceae</taxon>
        <taxon>Colletotrichum</taxon>
        <taxon>Colletotrichum orchidearum species complex</taxon>
    </lineage>
</organism>
<evidence type="ECO:0000313" key="5">
    <source>
        <dbReference type="Proteomes" id="UP000654918"/>
    </source>
</evidence>
<feature type="domain" description="NmrA-like" evidence="3">
    <location>
        <begin position="3"/>
        <end position="247"/>
    </location>
</feature>
<keyword evidence="5" id="KW-1185">Reference proteome</keyword>
<evidence type="ECO:0000313" key="4">
    <source>
        <dbReference type="EMBL" id="KAF6823225.1"/>
    </source>
</evidence>
<name>A0A8H6K1V5_9PEZI</name>
<evidence type="ECO:0000259" key="3">
    <source>
        <dbReference type="Pfam" id="PF05368"/>
    </source>
</evidence>
<dbReference type="Gene3D" id="3.40.50.720">
    <property type="entry name" value="NAD(P)-binding Rossmann-like Domain"/>
    <property type="match status" value="1"/>
</dbReference>
<accession>A0A8H6K1V5</accession>
<reference evidence="4" key="1">
    <citation type="journal article" date="2020" name="Phytopathology">
        <title>Genome Sequence Resources of Colletotrichum truncatum, C. plurivorum, C. musicola, and C. sojae: Four Species Pathogenic to Soybean (Glycine max).</title>
        <authorList>
            <person name="Rogerio F."/>
            <person name="Boufleur T.R."/>
            <person name="Ciampi-Guillardi M."/>
            <person name="Sukno S.A."/>
            <person name="Thon M.R."/>
            <person name="Massola Junior N.S."/>
            <person name="Baroncelli R."/>
        </authorList>
    </citation>
    <scope>NUCLEOTIDE SEQUENCE</scope>
    <source>
        <strain evidence="4">LFN00145</strain>
    </source>
</reference>
<evidence type="ECO:0000256" key="2">
    <source>
        <dbReference type="ARBA" id="ARBA00022857"/>
    </source>
</evidence>
<comment type="caution">
    <text evidence="4">The sequence shown here is derived from an EMBL/GenBank/DDBJ whole genome shotgun (WGS) entry which is preliminary data.</text>
</comment>
<dbReference type="SUPFAM" id="SSF51735">
    <property type="entry name" value="NAD(P)-binding Rossmann-fold domains"/>
    <property type="match status" value="1"/>
</dbReference>
<dbReference type="EMBL" id="WIGO01000217">
    <property type="protein sequence ID" value="KAF6823225.1"/>
    <property type="molecule type" value="Genomic_DNA"/>
</dbReference>
<sequence length="312" mass="33762">MAATILVAGATGNTGASVVETLSSLIKNTTFSGHRILATTRSSTGEAARRLANLPGVEVVEQNWAEITAEWLREQHVVRAFVAPHNGPSQFAEESAFHLAALHAGVDYVVRISTTACNVRPDHKAYYPRSHWAVEALLSSPEFSGLKWSSLQPNVFYPYVIDGAVELVERVRSGGEQGTLKLMLDENAPVGVVDAGDVGSFAARLLLEEDVSRHNGAKYVLNGPEDLTGAKLVKLVEEYIGAPVKDVVFRDISWVDDFVANTGELKHVIRSLRHAPDLSWEGRASASTTSQVVFELHPPKITAAQAFKTLLG</sequence>
<dbReference type="Proteomes" id="UP000654918">
    <property type="component" value="Unassembled WGS sequence"/>
</dbReference>
<dbReference type="AlphaFoldDB" id="A0A8H6K1V5"/>
<proteinExistence type="inferred from homology"/>
<dbReference type="InterPro" id="IPR036291">
    <property type="entry name" value="NAD(P)-bd_dom_sf"/>
</dbReference>
<dbReference type="PANTHER" id="PTHR42748:SF31">
    <property type="entry name" value="NMRA-LIKE DOMAIN-CONTAINING PROTEIN-RELATED"/>
    <property type="match status" value="1"/>
</dbReference>
<dbReference type="InterPro" id="IPR008030">
    <property type="entry name" value="NmrA-like"/>
</dbReference>
<comment type="similarity">
    <text evidence="1">Belongs to the NmrA-type oxidoreductase family.</text>
</comment>
<dbReference type="InterPro" id="IPR051164">
    <property type="entry name" value="NmrA-like_oxidored"/>
</dbReference>
<dbReference type="Pfam" id="PF05368">
    <property type="entry name" value="NmrA"/>
    <property type="match status" value="1"/>
</dbReference>
<evidence type="ECO:0000256" key="1">
    <source>
        <dbReference type="ARBA" id="ARBA00006328"/>
    </source>
</evidence>
<dbReference type="GO" id="GO:0005634">
    <property type="term" value="C:nucleus"/>
    <property type="evidence" value="ECO:0007669"/>
    <property type="project" value="TreeGrafter"/>
</dbReference>
<gene>
    <name evidence="4" type="ORF">CPLU01_11524</name>
</gene>